<evidence type="ECO:0000313" key="1">
    <source>
        <dbReference type="EMBL" id="MBP2366753.1"/>
    </source>
</evidence>
<organism evidence="1 2">
    <name type="scientific">Pseudonocardia parietis</name>
    <dbReference type="NCBI Taxonomy" id="570936"/>
    <lineage>
        <taxon>Bacteria</taxon>
        <taxon>Bacillati</taxon>
        <taxon>Actinomycetota</taxon>
        <taxon>Actinomycetes</taxon>
        <taxon>Pseudonocardiales</taxon>
        <taxon>Pseudonocardiaceae</taxon>
        <taxon>Pseudonocardia</taxon>
    </lineage>
</organism>
<name>A0ABS4VS43_9PSEU</name>
<dbReference type="EMBL" id="JAGINU010000001">
    <property type="protein sequence ID" value="MBP2366753.1"/>
    <property type="molecule type" value="Genomic_DNA"/>
</dbReference>
<evidence type="ECO:0000313" key="2">
    <source>
        <dbReference type="Proteomes" id="UP001519295"/>
    </source>
</evidence>
<protein>
    <submittedName>
        <fullName evidence="1">Uncharacterized protein</fullName>
    </submittedName>
</protein>
<proteinExistence type="predicted"/>
<dbReference type="RefSeq" id="WP_210026843.1">
    <property type="nucleotide sequence ID" value="NZ_JAGINU010000001.1"/>
</dbReference>
<accession>A0ABS4VS43</accession>
<sequence length="173" mass="18466">MTGLWARLFGRDPVPDHVAENLEPSEAVVATATVSGGGTLVVTSWGVWPPSGARIGWHEIGKATWDGTSLAVTPTVAEQIAPGIELLTDVRPHRFRPADPRTLPQAVQDRVTQSIRTRNRRELPGGGAWVLQRKVPGRDGLVVQVRPDPGTDPAAVRRLAEGIADRLPGGGTD</sequence>
<gene>
    <name evidence="1" type="ORF">JOF36_002449</name>
</gene>
<keyword evidence="2" id="KW-1185">Reference proteome</keyword>
<dbReference type="Proteomes" id="UP001519295">
    <property type="component" value="Unassembled WGS sequence"/>
</dbReference>
<reference evidence="1 2" key="1">
    <citation type="submission" date="2021-03" db="EMBL/GenBank/DDBJ databases">
        <title>Sequencing the genomes of 1000 actinobacteria strains.</title>
        <authorList>
            <person name="Klenk H.-P."/>
        </authorList>
    </citation>
    <scope>NUCLEOTIDE SEQUENCE [LARGE SCALE GENOMIC DNA]</scope>
    <source>
        <strain evidence="1 2">DSM 45256</strain>
    </source>
</reference>
<comment type="caution">
    <text evidence="1">The sequence shown here is derived from an EMBL/GenBank/DDBJ whole genome shotgun (WGS) entry which is preliminary data.</text>
</comment>